<protein>
    <submittedName>
        <fullName evidence="3">Autotransporter domain-containing protein</fullName>
    </submittedName>
</protein>
<dbReference type="InterPro" id="IPR036709">
    <property type="entry name" value="Autotransporte_beta_dom_sf"/>
</dbReference>
<gene>
    <name evidence="3" type="ORF">V0U79_00570</name>
</gene>
<sequence>MRNRLLITTAFCAAFLSAPALAQTEITDERTTGIRTSTINDGQPANIIISSTGRVAITTDNGGTGPAVTVDSDNDLTNNGEITDTTGGNNVVAVMVNGGTTGTVTNNGTISVAGTNVGTDTDGDGDGDGPFTDGENRVGILVDGTGAFTGSVINGENGSIDVAGNNSAAIRTVVLVDGSLLNSGFINVLGDNSYGIDVQGGLTGDLNIGGTVNATGQNASAVRVGSNIDGIFLLTGNIQTTGYRITSTPNDTNIINVDADDRLLSSSAIQIGGNLGRGFYIAGTAFSGSQSPGQILARTTAPAIWIAPSLGTGENIVLSRIMIPADPDTEGSTDTNFDFSFVNEGFVQSVGVFNGNDSTAVRIEGAMVGGMLRTTTLEGGFLNAGTISAQARQANAVAVVLGNGAIVPVFENSGTLNVSTFGPGSDGLGVHILSGANVPIFRNSNFINVTTTGPNSSTGILDESNSLALIENTGVIFAVIGNGSSVFPVDYGTDIGASGEVSIVNRTAIDVSASTIDVTLRQMAPPADSPNSDAVIRGDVRLGSGNDTVDIQAGFVDGDIYFGDGADTLTVSNGAAIIGSLHDSDGQLSLTVNEGQIELQNETPVQLTQATFNDGSRLIFEVNSLGNTSAFIDASGTVTFNEGSTITASLDGLIGEGAEFIVLTANDLVINTAIDALQDTDAPYLYNTSIARDPNDANQLVLTLRRKTSGELGMHENRAAAYEAAFSAWQDNDALGSAFAALNNSADFFSAYDQLLPEYAASAIQFAVASNDSAIGALSGRLDAARRSPDGTGGVWLQEFGYFADRSQSSFGPGYRGQGVGIAAGVDRPFGPLYALGLNFVGAASDIEEANGVDEPMTALTAQVGVYGGADFGDVFSGEFYLGGGFDSFETERRVLIGSFDRTAMADWTGYHYSGSARFSRDFEIGRWYARPSLSIDYLRLFESAFSESGGGQGIDLIIDDRESSTFSSTASFTAGARFGSSNSWWSPQVRIGYRNDFGGQDAITTARFSGYTNEFSFRAEDLPGSGLILGLALQAGSNYSTFSFDYDADLRDGFVRHTARLVVRLVF</sequence>
<accession>A0ABU7LLP0</accession>
<dbReference type="SMART" id="SM00869">
    <property type="entry name" value="Autotransporter"/>
    <property type="match status" value="1"/>
</dbReference>
<proteinExistence type="predicted"/>
<reference evidence="3 4" key="1">
    <citation type="submission" date="2024-01" db="EMBL/GenBank/DDBJ databases">
        <title>Hyphobacterium bacterium isolated from marine sediment.</title>
        <authorList>
            <person name="Zhao S."/>
        </authorList>
    </citation>
    <scope>NUCLEOTIDE SEQUENCE [LARGE SCALE GENOMIC DNA]</scope>
    <source>
        <strain evidence="4">HN65</strain>
    </source>
</reference>
<evidence type="ECO:0000313" key="4">
    <source>
        <dbReference type="Proteomes" id="UP001354971"/>
    </source>
</evidence>
<keyword evidence="1" id="KW-0732">Signal</keyword>
<evidence type="ECO:0000256" key="1">
    <source>
        <dbReference type="SAM" id="SignalP"/>
    </source>
</evidence>
<dbReference type="Gene3D" id="2.40.128.130">
    <property type="entry name" value="Autotransporter beta-domain"/>
    <property type="match status" value="1"/>
</dbReference>
<dbReference type="Pfam" id="PF03797">
    <property type="entry name" value="Autotransporter"/>
    <property type="match status" value="1"/>
</dbReference>
<evidence type="ECO:0000259" key="2">
    <source>
        <dbReference type="PROSITE" id="PS51208"/>
    </source>
</evidence>
<feature type="signal peptide" evidence="1">
    <location>
        <begin position="1"/>
        <end position="22"/>
    </location>
</feature>
<evidence type="ECO:0000313" key="3">
    <source>
        <dbReference type="EMBL" id="MEE2524845.1"/>
    </source>
</evidence>
<name>A0ABU7LLP0_9PROT</name>
<dbReference type="EMBL" id="JAZDRP010000001">
    <property type="protein sequence ID" value="MEE2524845.1"/>
    <property type="molecule type" value="Genomic_DNA"/>
</dbReference>
<feature type="domain" description="Autotransporter" evidence="2">
    <location>
        <begin position="788"/>
        <end position="1068"/>
    </location>
</feature>
<feature type="chain" id="PRO_5045215240" evidence="1">
    <location>
        <begin position="23"/>
        <end position="1068"/>
    </location>
</feature>
<keyword evidence="4" id="KW-1185">Reference proteome</keyword>
<dbReference type="InterPro" id="IPR005546">
    <property type="entry name" value="Autotransporte_beta"/>
</dbReference>
<dbReference type="PROSITE" id="PS51208">
    <property type="entry name" value="AUTOTRANSPORTER"/>
    <property type="match status" value="1"/>
</dbReference>
<organism evidence="3 4">
    <name type="scientific">Hyphobacterium lacteum</name>
    <dbReference type="NCBI Taxonomy" id="3116575"/>
    <lineage>
        <taxon>Bacteria</taxon>
        <taxon>Pseudomonadati</taxon>
        <taxon>Pseudomonadota</taxon>
        <taxon>Alphaproteobacteria</taxon>
        <taxon>Maricaulales</taxon>
        <taxon>Maricaulaceae</taxon>
        <taxon>Hyphobacterium</taxon>
    </lineage>
</organism>
<comment type="caution">
    <text evidence="3">The sequence shown here is derived from an EMBL/GenBank/DDBJ whole genome shotgun (WGS) entry which is preliminary data.</text>
</comment>
<dbReference type="RefSeq" id="WP_330197513.1">
    <property type="nucleotide sequence ID" value="NZ_JAZDRP010000001.1"/>
</dbReference>
<dbReference type="SUPFAM" id="SSF103515">
    <property type="entry name" value="Autotransporter"/>
    <property type="match status" value="1"/>
</dbReference>
<dbReference type="Proteomes" id="UP001354971">
    <property type="component" value="Unassembled WGS sequence"/>
</dbReference>